<name>A0ABT0U7J4_9BACT</name>
<proteinExistence type="predicted"/>
<keyword evidence="1" id="KW-0812">Transmembrane</keyword>
<keyword evidence="1" id="KW-0472">Membrane</keyword>
<reference evidence="2 3" key="1">
    <citation type="journal article" date="2022" name="Syst. Appl. Microbiol.">
        <title>Rhodopirellula aestuarii sp. nov., a novel member of the genus Rhodopirellula isolated from brackish sediments collected in the Tagus River estuary, Portugal.</title>
        <authorList>
            <person name="Vitorino I.R."/>
            <person name="Klimek D."/>
            <person name="Calusinska M."/>
            <person name="Lobo-da-Cunha A."/>
            <person name="Vasconcelos V."/>
            <person name="Lage O.M."/>
        </authorList>
    </citation>
    <scope>NUCLEOTIDE SEQUENCE [LARGE SCALE GENOMIC DNA]</scope>
    <source>
        <strain evidence="2 3">ICT_H3.1</strain>
    </source>
</reference>
<keyword evidence="3" id="KW-1185">Reference proteome</keyword>
<sequence>MSDTKDGGFELHHSQRTEERPYSLNRGCEGCLAAWIVMFALMMFVAFVLGKMLGWIDVEGQQTLGYLNWLIGIAVGGYVAGRRGKTTGWSNSLLVGIFAQIMIVAQIIDPKDMFAGLHELLADPSDSWPKLTAIILTIPAALAGGLIWSQSQESEGSQGSEGGQE</sequence>
<dbReference type="Proteomes" id="UP001202961">
    <property type="component" value="Unassembled WGS sequence"/>
</dbReference>
<feature type="transmembrane region" description="Helical" evidence="1">
    <location>
        <begin position="128"/>
        <end position="148"/>
    </location>
</feature>
<protein>
    <submittedName>
        <fullName evidence="2">YrzE family protein</fullName>
    </submittedName>
</protein>
<keyword evidence="1" id="KW-1133">Transmembrane helix</keyword>
<dbReference type="RefSeq" id="WP_250929962.1">
    <property type="nucleotide sequence ID" value="NZ_JAMQBK010000044.1"/>
</dbReference>
<gene>
    <name evidence="2" type="ORF">NB063_17095</name>
</gene>
<organism evidence="2 3">
    <name type="scientific">Aporhodopirellula aestuarii</name>
    <dbReference type="NCBI Taxonomy" id="2950107"/>
    <lineage>
        <taxon>Bacteria</taxon>
        <taxon>Pseudomonadati</taxon>
        <taxon>Planctomycetota</taxon>
        <taxon>Planctomycetia</taxon>
        <taxon>Pirellulales</taxon>
        <taxon>Pirellulaceae</taxon>
        <taxon>Aporhodopirellula</taxon>
    </lineage>
</organism>
<feature type="transmembrane region" description="Helical" evidence="1">
    <location>
        <begin position="88"/>
        <end position="108"/>
    </location>
</feature>
<evidence type="ECO:0000313" key="2">
    <source>
        <dbReference type="EMBL" id="MCM2372326.1"/>
    </source>
</evidence>
<evidence type="ECO:0000313" key="3">
    <source>
        <dbReference type="Proteomes" id="UP001202961"/>
    </source>
</evidence>
<evidence type="ECO:0000256" key="1">
    <source>
        <dbReference type="SAM" id="Phobius"/>
    </source>
</evidence>
<feature type="transmembrane region" description="Helical" evidence="1">
    <location>
        <begin position="64"/>
        <end position="81"/>
    </location>
</feature>
<accession>A0ABT0U7J4</accession>
<comment type="caution">
    <text evidence="2">The sequence shown here is derived from an EMBL/GenBank/DDBJ whole genome shotgun (WGS) entry which is preliminary data.</text>
</comment>
<feature type="transmembrane region" description="Helical" evidence="1">
    <location>
        <begin position="32"/>
        <end position="52"/>
    </location>
</feature>
<dbReference type="EMBL" id="JAMQBK010000044">
    <property type="protein sequence ID" value="MCM2372326.1"/>
    <property type="molecule type" value="Genomic_DNA"/>
</dbReference>